<feature type="transmembrane region" description="Helical" evidence="6">
    <location>
        <begin position="188"/>
        <end position="209"/>
    </location>
</feature>
<dbReference type="InterPro" id="IPR005828">
    <property type="entry name" value="MFS_sugar_transport-like"/>
</dbReference>
<reference evidence="8 9" key="1">
    <citation type="journal article" date="2017" name="Nature">
        <title>The Apostasia genome and the evolution of orchids.</title>
        <authorList>
            <person name="Zhang G.Q."/>
            <person name="Liu K.W."/>
            <person name="Li Z."/>
            <person name="Lohaus R."/>
            <person name="Hsiao Y.Y."/>
            <person name="Niu S.C."/>
            <person name="Wang J.Y."/>
            <person name="Lin Y.C."/>
            <person name="Xu Q."/>
            <person name="Chen L.J."/>
            <person name="Yoshida K."/>
            <person name="Fujiwara S."/>
            <person name="Wang Z.W."/>
            <person name="Zhang Y.Q."/>
            <person name="Mitsuda N."/>
            <person name="Wang M."/>
            <person name="Liu G.H."/>
            <person name="Pecoraro L."/>
            <person name="Huang H.X."/>
            <person name="Xiao X.J."/>
            <person name="Lin M."/>
            <person name="Wu X.Y."/>
            <person name="Wu W.L."/>
            <person name="Chen Y.Y."/>
            <person name="Chang S.B."/>
            <person name="Sakamoto S."/>
            <person name="Ohme-Takagi M."/>
            <person name="Yagi M."/>
            <person name="Zeng S.J."/>
            <person name="Shen C.Y."/>
            <person name="Yeh C.M."/>
            <person name="Luo Y.B."/>
            <person name="Tsai W.C."/>
            <person name="Van de Peer Y."/>
            <person name="Liu Z.J."/>
        </authorList>
    </citation>
    <scope>NUCLEOTIDE SEQUENCE [LARGE SCALE GENOMIC DNA]</scope>
    <source>
        <strain evidence="9">cv. Shenzhen</strain>
        <tissue evidence="8">Stem</tissue>
    </source>
</reference>
<evidence type="ECO:0000256" key="5">
    <source>
        <dbReference type="ARBA" id="ARBA00023136"/>
    </source>
</evidence>
<dbReference type="Pfam" id="PF00083">
    <property type="entry name" value="Sugar_tr"/>
    <property type="match status" value="1"/>
</dbReference>
<sequence>MGDTRAQYTVDDALVVLGFGRFQALVLVYSGIAYAAEAMELMILSFIGSSVQFEWNLSSQEKSVISSVVFAGMLVGAYTWGVISDNYGRRQVLDIHTNFQYFTFSFKLHFCCFYSIVLLLNHQDTFAWKGFFCTALVTSGAGFLSAFSPNYMSLIILRFFVGFGLGGGPVLFSWFLEFVPAASRGTWMSLFSFFWSLGTVMEALAAWVVMPTLGWRWLLALSSFPILLLLIFYPITPESPRFLSTKGRTSDAMQVLESMARMNNMALPSGALISESGEEHDGNDNVSEETQLITVQKDLGDVNQGTESKIGFISTICRLLSPNLIRATLLLWVGFFGNIFAYYGVVLLTSALSDGGMSCTSPKLNVNQTEDMNLYKDVLITSFAELPGILLLAVMVDRVGRKFSVVAMLVAAFVFLIPLAFFQADGMTTALLFCTRICVTASSNGLCIYAPEIYPTSLRSSGYGTASAMGRIGGIISPLVAVALVDGCHQAEAVLLFEIVIVLSAIAVAFFPLETKGRNLSDTMESLI</sequence>
<feature type="transmembrane region" description="Helical" evidence="6">
    <location>
        <begin position="154"/>
        <end position="176"/>
    </location>
</feature>
<dbReference type="InterPro" id="IPR036259">
    <property type="entry name" value="MFS_trans_sf"/>
</dbReference>
<keyword evidence="9" id="KW-1185">Reference proteome</keyword>
<keyword evidence="2" id="KW-0813">Transport</keyword>
<evidence type="ECO:0000313" key="8">
    <source>
        <dbReference type="EMBL" id="PKA51437.1"/>
    </source>
</evidence>
<feature type="domain" description="Major facilitator superfamily (MFS) profile" evidence="7">
    <location>
        <begin position="26"/>
        <end position="516"/>
    </location>
</feature>
<protein>
    <submittedName>
        <fullName evidence="8">Organic cation/carnitine transporter 7</fullName>
    </submittedName>
</protein>
<evidence type="ECO:0000256" key="3">
    <source>
        <dbReference type="ARBA" id="ARBA00022692"/>
    </source>
</evidence>
<feature type="transmembrane region" description="Helical" evidence="6">
    <location>
        <begin position="63"/>
        <end position="81"/>
    </location>
</feature>
<dbReference type="Proteomes" id="UP000236161">
    <property type="component" value="Unassembled WGS sequence"/>
</dbReference>
<dbReference type="Gene3D" id="1.20.1250.20">
    <property type="entry name" value="MFS general substrate transporter like domains"/>
    <property type="match status" value="2"/>
</dbReference>
<evidence type="ECO:0000256" key="4">
    <source>
        <dbReference type="ARBA" id="ARBA00022989"/>
    </source>
</evidence>
<feature type="transmembrane region" description="Helical" evidence="6">
    <location>
        <begin position="403"/>
        <end position="424"/>
    </location>
</feature>
<evidence type="ECO:0000256" key="1">
    <source>
        <dbReference type="ARBA" id="ARBA00004141"/>
    </source>
</evidence>
<proteinExistence type="predicted"/>
<feature type="transmembrane region" description="Helical" evidence="6">
    <location>
        <begin position="215"/>
        <end position="236"/>
    </location>
</feature>
<evidence type="ECO:0000313" key="9">
    <source>
        <dbReference type="Proteomes" id="UP000236161"/>
    </source>
</evidence>
<dbReference type="PROSITE" id="PS50850">
    <property type="entry name" value="MFS"/>
    <property type="match status" value="1"/>
</dbReference>
<organism evidence="8 9">
    <name type="scientific">Apostasia shenzhenica</name>
    <dbReference type="NCBI Taxonomy" id="1088818"/>
    <lineage>
        <taxon>Eukaryota</taxon>
        <taxon>Viridiplantae</taxon>
        <taxon>Streptophyta</taxon>
        <taxon>Embryophyta</taxon>
        <taxon>Tracheophyta</taxon>
        <taxon>Spermatophyta</taxon>
        <taxon>Magnoliopsida</taxon>
        <taxon>Liliopsida</taxon>
        <taxon>Asparagales</taxon>
        <taxon>Orchidaceae</taxon>
        <taxon>Apostasioideae</taxon>
        <taxon>Apostasia</taxon>
    </lineage>
</organism>
<feature type="transmembrane region" description="Helical" evidence="6">
    <location>
        <begin position="127"/>
        <end position="148"/>
    </location>
</feature>
<dbReference type="GO" id="GO:0016020">
    <property type="term" value="C:membrane"/>
    <property type="evidence" value="ECO:0007669"/>
    <property type="project" value="UniProtKB-SubCell"/>
</dbReference>
<keyword evidence="5 6" id="KW-0472">Membrane</keyword>
<evidence type="ECO:0000259" key="7">
    <source>
        <dbReference type="PROSITE" id="PS50850"/>
    </source>
</evidence>
<feature type="transmembrane region" description="Helical" evidence="6">
    <location>
        <begin position="491"/>
        <end position="511"/>
    </location>
</feature>
<dbReference type="OrthoDB" id="4139357at2759"/>
<dbReference type="PANTHER" id="PTHR23511:SF5">
    <property type="entry name" value="MAJOR FACILITATOR-TYPE TRANSPORTER HXNZ-RELATED"/>
    <property type="match status" value="1"/>
</dbReference>
<dbReference type="AlphaFoldDB" id="A0A2I0A7C5"/>
<feature type="transmembrane region" description="Helical" evidence="6">
    <location>
        <begin position="329"/>
        <end position="352"/>
    </location>
</feature>
<dbReference type="InterPro" id="IPR020846">
    <property type="entry name" value="MFS_dom"/>
</dbReference>
<keyword evidence="4 6" id="KW-1133">Transmembrane helix</keyword>
<feature type="transmembrane region" description="Helical" evidence="6">
    <location>
        <begin position="101"/>
        <end position="120"/>
    </location>
</feature>
<dbReference type="InterPro" id="IPR005829">
    <property type="entry name" value="Sugar_transporter_CS"/>
</dbReference>
<comment type="subcellular location">
    <subcellularLocation>
        <location evidence="1">Membrane</location>
        <topology evidence="1">Multi-pass membrane protein</topology>
    </subcellularLocation>
</comment>
<dbReference type="PANTHER" id="PTHR23511">
    <property type="entry name" value="SYNAPTIC VESICLE GLYCOPROTEIN 2"/>
    <property type="match status" value="1"/>
</dbReference>
<accession>A0A2I0A7C5</accession>
<dbReference type="PROSITE" id="PS00216">
    <property type="entry name" value="SUGAR_TRANSPORT_1"/>
    <property type="match status" value="1"/>
</dbReference>
<feature type="transmembrane region" description="Helical" evidence="6">
    <location>
        <begin position="462"/>
        <end position="485"/>
    </location>
</feature>
<name>A0A2I0A7C5_9ASPA</name>
<dbReference type="SUPFAM" id="SSF103473">
    <property type="entry name" value="MFS general substrate transporter"/>
    <property type="match status" value="1"/>
</dbReference>
<evidence type="ECO:0000256" key="2">
    <source>
        <dbReference type="ARBA" id="ARBA00022448"/>
    </source>
</evidence>
<keyword evidence="3 6" id="KW-0812">Transmembrane</keyword>
<evidence type="ECO:0000256" key="6">
    <source>
        <dbReference type="SAM" id="Phobius"/>
    </source>
</evidence>
<dbReference type="EMBL" id="KZ452013">
    <property type="protein sequence ID" value="PKA51437.1"/>
    <property type="molecule type" value="Genomic_DNA"/>
</dbReference>
<gene>
    <name evidence="8" type="primary">OCT7</name>
    <name evidence="8" type="ORF">AXF42_Ash002802</name>
</gene>
<dbReference type="GO" id="GO:0022857">
    <property type="term" value="F:transmembrane transporter activity"/>
    <property type="evidence" value="ECO:0007669"/>
    <property type="project" value="InterPro"/>
</dbReference>